<dbReference type="RefSeq" id="WP_380513796.1">
    <property type="nucleotide sequence ID" value="NZ_JBHEZX010000013.1"/>
</dbReference>
<evidence type="ECO:0000256" key="1">
    <source>
        <dbReference type="SAM" id="MobiDB-lite"/>
    </source>
</evidence>
<sequence length="108" mass="11385">MPSTAPTPDSAPLVEAGRCLDELDRALRAAQAGLGSGLDVRRVRTDLVHLRESLALLCDAAAAGAAQDPAPASAWAPRPQGMVDVPDTPYDPAMWRDADDEGIGCRHR</sequence>
<reference evidence="4 5" key="1">
    <citation type="submission" date="2024-09" db="EMBL/GenBank/DDBJ databases">
        <authorList>
            <person name="Lee S.D."/>
        </authorList>
    </citation>
    <scope>NUCLEOTIDE SEQUENCE [LARGE SCALE GENOMIC DNA]</scope>
    <source>
        <strain evidence="2 5">N1-1</strain>
        <strain evidence="3 4">N1-3</strain>
    </source>
</reference>
<dbReference type="Proteomes" id="UP001592530">
    <property type="component" value="Unassembled WGS sequence"/>
</dbReference>
<evidence type="ECO:0000313" key="5">
    <source>
        <dbReference type="Proteomes" id="UP001592582"/>
    </source>
</evidence>
<evidence type="ECO:0000313" key="2">
    <source>
        <dbReference type="EMBL" id="MFC1412782.1"/>
    </source>
</evidence>
<evidence type="ECO:0000313" key="3">
    <source>
        <dbReference type="EMBL" id="MFC1432807.1"/>
    </source>
</evidence>
<comment type="caution">
    <text evidence="2">The sequence shown here is derived from an EMBL/GenBank/DDBJ whole genome shotgun (WGS) entry which is preliminary data.</text>
</comment>
<accession>A0ABV6VGD1</accession>
<evidence type="ECO:0000313" key="4">
    <source>
        <dbReference type="Proteomes" id="UP001592530"/>
    </source>
</evidence>
<proteinExistence type="predicted"/>
<protein>
    <submittedName>
        <fullName evidence="2">Uncharacterized protein</fullName>
    </submittedName>
</protein>
<dbReference type="Proteomes" id="UP001592582">
    <property type="component" value="Unassembled WGS sequence"/>
</dbReference>
<organism evidence="2 5">
    <name type="scientific">Streptacidiphilus alkalitolerans</name>
    <dbReference type="NCBI Taxonomy" id="3342712"/>
    <lineage>
        <taxon>Bacteria</taxon>
        <taxon>Bacillati</taxon>
        <taxon>Actinomycetota</taxon>
        <taxon>Actinomycetes</taxon>
        <taxon>Kitasatosporales</taxon>
        <taxon>Streptomycetaceae</taxon>
        <taxon>Streptacidiphilus</taxon>
    </lineage>
</organism>
<name>A0ABV6VGD1_9ACTN</name>
<gene>
    <name evidence="3" type="ORF">ACEZDB_19375</name>
    <name evidence="2" type="ORF">ACEZDG_26290</name>
</gene>
<dbReference type="EMBL" id="JBHEZX010000013">
    <property type="protein sequence ID" value="MFC1412782.1"/>
    <property type="molecule type" value="Genomic_DNA"/>
</dbReference>
<keyword evidence="5" id="KW-1185">Reference proteome</keyword>
<feature type="compositionally biased region" description="Low complexity" evidence="1">
    <location>
        <begin position="67"/>
        <end position="77"/>
    </location>
</feature>
<feature type="region of interest" description="Disordered" evidence="1">
    <location>
        <begin position="67"/>
        <end position="108"/>
    </location>
</feature>
<dbReference type="EMBL" id="JBHEZY010000007">
    <property type="protein sequence ID" value="MFC1432807.1"/>
    <property type="molecule type" value="Genomic_DNA"/>
</dbReference>